<evidence type="ECO:0000256" key="1">
    <source>
        <dbReference type="SAM" id="Coils"/>
    </source>
</evidence>
<keyword evidence="1" id="KW-0175">Coiled coil</keyword>
<evidence type="ECO:0008006" key="4">
    <source>
        <dbReference type="Google" id="ProtNLM"/>
    </source>
</evidence>
<proteinExistence type="predicted"/>
<evidence type="ECO:0000313" key="2">
    <source>
        <dbReference type="EMBL" id="KAL0570086.1"/>
    </source>
</evidence>
<dbReference type="Gene3D" id="1.20.1280.50">
    <property type="match status" value="1"/>
</dbReference>
<dbReference type="Gene3D" id="3.80.10.10">
    <property type="entry name" value="Ribonuclease Inhibitor"/>
    <property type="match status" value="1"/>
</dbReference>
<organism evidence="2 3">
    <name type="scientific">Marasmius crinis-equi</name>
    <dbReference type="NCBI Taxonomy" id="585013"/>
    <lineage>
        <taxon>Eukaryota</taxon>
        <taxon>Fungi</taxon>
        <taxon>Dikarya</taxon>
        <taxon>Basidiomycota</taxon>
        <taxon>Agaricomycotina</taxon>
        <taxon>Agaricomycetes</taxon>
        <taxon>Agaricomycetidae</taxon>
        <taxon>Agaricales</taxon>
        <taxon>Marasmiineae</taxon>
        <taxon>Marasmiaceae</taxon>
        <taxon>Marasmius</taxon>
    </lineage>
</organism>
<dbReference type="InterPro" id="IPR032675">
    <property type="entry name" value="LRR_dom_sf"/>
</dbReference>
<evidence type="ECO:0000313" key="3">
    <source>
        <dbReference type="Proteomes" id="UP001465976"/>
    </source>
</evidence>
<gene>
    <name evidence="2" type="ORF">V5O48_011880</name>
</gene>
<comment type="caution">
    <text evidence="2">The sequence shown here is derived from an EMBL/GenBank/DDBJ whole genome shotgun (WGS) entry which is preliminary data.</text>
</comment>
<accession>A0ABR3F4D3</accession>
<reference evidence="2 3" key="1">
    <citation type="submission" date="2024-02" db="EMBL/GenBank/DDBJ databases">
        <title>A draft genome for the cacao thread blight pathogen Marasmius crinis-equi.</title>
        <authorList>
            <person name="Cohen S.P."/>
            <person name="Baruah I.K."/>
            <person name="Amoako-Attah I."/>
            <person name="Bukari Y."/>
            <person name="Meinhardt L.W."/>
            <person name="Bailey B.A."/>
        </authorList>
    </citation>
    <scope>NUCLEOTIDE SEQUENCE [LARGE SCALE GENOMIC DNA]</scope>
    <source>
        <strain evidence="2 3">GH-76</strain>
    </source>
</reference>
<dbReference type="Proteomes" id="UP001465976">
    <property type="component" value="Unassembled WGS sequence"/>
</dbReference>
<protein>
    <recommendedName>
        <fullName evidence="4">F-box domain-containing protein</fullName>
    </recommendedName>
</protein>
<name>A0ABR3F4D3_9AGAR</name>
<sequence>MSPARVSTDLVDSGDSSACTTGTIFRLPTQMSRESNLARQSAEILKFFRSTTSNKATVSQFLHNAELEMQEYQTEINKLKTAIYALENKRNRLKRTAEMYKSLLAPIHIVPSEILTMIFQFFCEKNVLSRRSTFPRAILLSMVCGRWKELVYSTPSLWSGIEIDLTSWTGEFHALNEMTERFLGQSGTSPLRLSLGLPADNFTVGHSQCEGARPALCSLVATSQRWESVSLQVAPPYFPSSVFEPIRGRLPILTSLGLKGPANASQFEGWGQPFDFFSISPALRSVRIEVGSFKFGARETSLPFAQLTSLQMSASFNVWAFPIVALCPAVEHLEVTQIGGLESNSLRDYSGHITSSKVKTLAITSAIAQVDVDGVLRHTTLGGLSSLRIHGYSHAHRNLEDWPNWDETHLRNFLQRSACSITSLSLSYLPITDEQTISLLRMIPTIKSLCIKEFRNEFENRIVTKTFLDGLAVNTSLGSPFSTPLVPRLTHLRLVVHAKDIQPDPLLGALSSRWLPDPTDAAKMGVDCLRSVAIVVMLDGDHDDEQEEMELAQGDCLNGLFCFKDAGMELSITYGTLSELYPK</sequence>
<keyword evidence="3" id="KW-1185">Reference proteome</keyword>
<dbReference type="EMBL" id="JBAHYK010000997">
    <property type="protein sequence ID" value="KAL0570086.1"/>
    <property type="molecule type" value="Genomic_DNA"/>
</dbReference>
<feature type="coiled-coil region" evidence="1">
    <location>
        <begin position="62"/>
        <end position="96"/>
    </location>
</feature>